<dbReference type="SUPFAM" id="SSF51735">
    <property type="entry name" value="NAD(P)-binding Rossmann-fold domains"/>
    <property type="match status" value="1"/>
</dbReference>
<dbReference type="EMBL" id="CP073910">
    <property type="protein sequence ID" value="QUT05068.1"/>
    <property type="molecule type" value="Genomic_DNA"/>
</dbReference>
<dbReference type="PANTHER" id="PTHR12126:SF11">
    <property type="entry name" value="NADH DEHYDROGENASE [UBIQUINONE] 1 ALPHA SUBCOMPLEX SUBUNIT 9, MITOCHONDRIAL"/>
    <property type="match status" value="1"/>
</dbReference>
<feature type="domain" description="NAD(P)-binding" evidence="1">
    <location>
        <begin position="10"/>
        <end position="149"/>
    </location>
</feature>
<dbReference type="GO" id="GO:0044877">
    <property type="term" value="F:protein-containing complex binding"/>
    <property type="evidence" value="ECO:0007669"/>
    <property type="project" value="TreeGrafter"/>
</dbReference>
<name>A0A975Q155_9SPHN</name>
<proteinExistence type="predicted"/>
<dbReference type="FunFam" id="3.40.50.720:FF:000702">
    <property type="entry name" value="NADH dehydrogenase (Ubiquinone)"/>
    <property type="match status" value="1"/>
</dbReference>
<reference evidence="2" key="1">
    <citation type="submission" date="2021-04" db="EMBL/GenBank/DDBJ databases">
        <title>Isolation of p-tert-butylphenol degrading bacteria Sphingobium phenoxybenzoativorans Tas13 from active sludge.</title>
        <authorList>
            <person name="Li Y."/>
        </authorList>
    </citation>
    <scope>NUCLEOTIDE SEQUENCE</scope>
    <source>
        <strain evidence="2">Tas13</strain>
    </source>
</reference>
<dbReference type="AlphaFoldDB" id="A0A975Q155"/>
<dbReference type="KEGG" id="spph:KFK14_18945"/>
<dbReference type="Pfam" id="PF13460">
    <property type="entry name" value="NAD_binding_10"/>
    <property type="match status" value="1"/>
</dbReference>
<keyword evidence="3" id="KW-1185">Reference proteome</keyword>
<sequence>MTNGLVTIFGGGGFLGRYVVQELLARGVRVRVAERNPSSAMRVKTLGGLGQVQLVSADITKPASVARAVEGADAVINLVGILNGAFAKVHVEGTANVAKAAAQAGATALVHISAIGADPESPSAYGKSKGEGEGVVRSAFPAATIIRPSIIFGREDQFTNRFAQIVRMAPVVPVIGAATKFQPVYVVDVAHAIASAALEPAHQGKLYELGGPEVLSMLDINALIAKIIGRPERSFLPIPAPIATVIATVPGGPLTRDQWKMLQKDNVVAPGAIGLAHFGIAPTPIAAVADAWLVLYRRHGRFAGRVKA</sequence>
<dbReference type="PANTHER" id="PTHR12126">
    <property type="entry name" value="NADH-UBIQUINONE OXIDOREDUCTASE 39 KDA SUBUNIT-RELATED"/>
    <property type="match status" value="1"/>
</dbReference>
<organism evidence="2 3">
    <name type="scientific">Sphingobium phenoxybenzoativorans</name>
    <dbReference type="NCBI Taxonomy" id="1592790"/>
    <lineage>
        <taxon>Bacteria</taxon>
        <taxon>Pseudomonadati</taxon>
        <taxon>Pseudomonadota</taxon>
        <taxon>Alphaproteobacteria</taxon>
        <taxon>Sphingomonadales</taxon>
        <taxon>Sphingomonadaceae</taxon>
        <taxon>Sphingobium</taxon>
    </lineage>
</organism>
<evidence type="ECO:0000313" key="3">
    <source>
        <dbReference type="Proteomes" id="UP000681425"/>
    </source>
</evidence>
<dbReference type="CDD" id="cd05271">
    <property type="entry name" value="NDUFA9_like_SDR_a"/>
    <property type="match status" value="1"/>
</dbReference>
<dbReference type="Proteomes" id="UP000681425">
    <property type="component" value="Chromosome"/>
</dbReference>
<dbReference type="Gene3D" id="3.40.50.720">
    <property type="entry name" value="NAD(P)-binding Rossmann-like Domain"/>
    <property type="match status" value="1"/>
</dbReference>
<gene>
    <name evidence="2" type="ORF">KFK14_18945</name>
</gene>
<evidence type="ECO:0000313" key="2">
    <source>
        <dbReference type="EMBL" id="QUT05068.1"/>
    </source>
</evidence>
<dbReference type="InterPro" id="IPR051207">
    <property type="entry name" value="ComplexI_NDUFA9_subunit"/>
</dbReference>
<protein>
    <submittedName>
        <fullName evidence="2">Complex I NDUFA9 subunit family protein</fullName>
    </submittedName>
</protein>
<dbReference type="RefSeq" id="WP_212608765.1">
    <property type="nucleotide sequence ID" value="NZ_CP073910.1"/>
</dbReference>
<dbReference type="InterPro" id="IPR016040">
    <property type="entry name" value="NAD(P)-bd_dom"/>
</dbReference>
<accession>A0A975Q155</accession>
<evidence type="ECO:0000259" key="1">
    <source>
        <dbReference type="Pfam" id="PF13460"/>
    </source>
</evidence>
<dbReference type="InterPro" id="IPR036291">
    <property type="entry name" value="NAD(P)-bd_dom_sf"/>
</dbReference>